<comment type="caution">
    <text evidence="2">The sequence shown here is derived from an EMBL/GenBank/DDBJ whole genome shotgun (WGS) entry which is preliminary data.</text>
</comment>
<dbReference type="Proteomes" id="UP000696485">
    <property type="component" value="Unassembled WGS sequence"/>
</dbReference>
<sequence length="100" mass="10913">MNRIEPSFKRQSIEDLIFISSTPILFLVAIVALVVMSQGADVVTLPAWRTCSNDMSKTQTACNAAGGNWDGGSCDMGQIGMYNAFLSRCSALSGQYRCWH</sequence>
<organism evidence="2 3">
    <name type="scientific">Podila minutissima</name>
    <dbReference type="NCBI Taxonomy" id="64525"/>
    <lineage>
        <taxon>Eukaryota</taxon>
        <taxon>Fungi</taxon>
        <taxon>Fungi incertae sedis</taxon>
        <taxon>Mucoromycota</taxon>
        <taxon>Mortierellomycotina</taxon>
        <taxon>Mortierellomycetes</taxon>
        <taxon>Mortierellales</taxon>
        <taxon>Mortierellaceae</taxon>
        <taxon>Podila</taxon>
    </lineage>
</organism>
<name>A0A9P5SDJ7_9FUNG</name>
<keyword evidence="3" id="KW-1185">Reference proteome</keyword>
<keyword evidence="1" id="KW-0812">Transmembrane</keyword>
<dbReference type="EMBL" id="JAAAUY010001179">
    <property type="protein sequence ID" value="KAF9323969.1"/>
    <property type="molecule type" value="Genomic_DNA"/>
</dbReference>
<evidence type="ECO:0000313" key="2">
    <source>
        <dbReference type="EMBL" id="KAF9323969.1"/>
    </source>
</evidence>
<gene>
    <name evidence="2" type="ORF">BG006_000967</name>
</gene>
<protein>
    <submittedName>
        <fullName evidence="2">Uncharacterized protein</fullName>
    </submittedName>
</protein>
<keyword evidence="1" id="KW-1133">Transmembrane helix</keyword>
<evidence type="ECO:0000313" key="3">
    <source>
        <dbReference type="Proteomes" id="UP000696485"/>
    </source>
</evidence>
<feature type="transmembrane region" description="Helical" evidence="1">
    <location>
        <begin position="16"/>
        <end position="36"/>
    </location>
</feature>
<keyword evidence="1" id="KW-0472">Membrane</keyword>
<dbReference type="AlphaFoldDB" id="A0A9P5SDJ7"/>
<reference evidence="2" key="1">
    <citation type="journal article" date="2020" name="Fungal Divers.">
        <title>Resolving the Mortierellaceae phylogeny through synthesis of multi-gene phylogenetics and phylogenomics.</title>
        <authorList>
            <person name="Vandepol N."/>
            <person name="Liber J."/>
            <person name="Desiro A."/>
            <person name="Na H."/>
            <person name="Kennedy M."/>
            <person name="Barry K."/>
            <person name="Grigoriev I.V."/>
            <person name="Miller A.N."/>
            <person name="O'Donnell K."/>
            <person name="Stajich J.E."/>
            <person name="Bonito G."/>
        </authorList>
    </citation>
    <scope>NUCLEOTIDE SEQUENCE</scope>
    <source>
        <strain evidence="2">NVP1</strain>
    </source>
</reference>
<accession>A0A9P5SDJ7</accession>
<evidence type="ECO:0000256" key="1">
    <source>
        <dbReference type="SAM" id="Phobius"/>
    </source>
</evidence>
<proteinExistence type="predicted"/>